<feature type="domain" description="NADP-dependent oxidoreductase" evidence="1">
    <location>
        <begin position="30"/>
        <end position="296"/>
    </location>
</feature>
<dbReference type="InterPro" id="IPR036812">
    <property type="entry name" value="NAD(P)_OxRdtase_dom_sf"/>
</dbReference>
<proteinExistence type="predicted"/>
<sequence length="303" mass="34682">MFQLPQTDLKTSRLIQGCMRLAGHDPFVIDEVLQTNLDLGMNFFDHADIYAKGESQKEFAKSMKRLGVSRDQYFLQSKAGICKGYYNSSKDYILTAVDGILKDLQTDYLDVFLIHRPDQLTTYSEVAETFNELYKEGKVRYFGVSNFSLQQLESLQHYMDHPLVINQLQFGPAHPGLVTQGIEVNMTLVKQTTNVDGLLDYMQREQITMQAWSPFQVNLQDGLFMNHPQYKGLTDVIRGIAFDHQTSFEAIVMAWILKHPANIQPIIGSMTPERIRHSAKGLEVNLSKEEWYRIYAASTGRLP</sequence>
<dbReference type="GO" id="GO:0016491">
    <property type="term" value="F:oxidoreductase activity"/>
    <property type="evidence" value="ECO:0007669"/>
    <property type="project" value="InterPro"/>
</dbReference>
<dbReference type="GO" id="GO:0005829">
    <property type="term" value="C:cytosol"/>
    <property type="evidence" value="ECO:0007669"/>
    <property type="project" value="TreeGrafter"/>
</dbReference>
<evidence type="ECO:0000259" key="1">
    <source>
        <dbReference type="Pfam" id="PF00248"/>
    </source>
</evidence>
<gene>
    <name evidence="2" type="ORF">CJ205_06570</name>
</gene>
<dbReference type="PANTHER" id="PTHR43364:SF1">
    <property type="entry name" value="OXIDOREDUCTASE YDHF"/>
    <property type="match status" value="1"/>
</dbReference>
<protein>
    <submittedName>
        <fullName evidence="2">Aldo/keto reductase</fullName>
    </submittedName>
</protein>
<dbReference type="EMBL" id="PNHE01000029">
    <property type="protein sequence ID" value="PMC58027.1"/>
    <property type="molecule type" value="Genomic_DNA"/>
</dbReference>
<dbReference type="PANTHER" id="PTHR43364">
    <property type="entry name" value="NADH-SPECIFIC METHYLGLYOXAL REDUCTASE-RELATED"/>
    <property type="match status" value="1"/>
</dbReference>
<comment type="caution">
    <text evidence="2">The sequence shown here is derived from an EMBL/GenBank/DDBJ whole genome shotgun (WGS) entry which is preliminary data.</text>
</comment>
<evidence type="ECO:0000313" key="2">
    <source>
        <dbReference type="EMBL" id="PMC58027.1"/>
    </source>
</evidence>
<dbReference type="RefSeq" id="WP_092085475.1">
    <property type="nucleotide sequence ID" value="NZ_FNEL01000026.1"/>
</dbReference>
<dbReference type="AlphaFoldDB" id="A0A1G8LZ75"/>
<accession>A0A1G8LZ75</accession>
<name>A0A1G8LZ75_9LACT</name>
<dbReference type="InterPro" id="IPR023210">
    <property type="entry name" value="NADP_OxRdtase_dom"/>
</dbReference>
<dbReference type="InterPro" id="IPR020471">
    <property type="entry name" value="AKR"/>
</dbReference>
<dbReference type="OrthoDB" id="9773828at2"/>
<organism evidence="2 3">
    <name type="scientific">Dolosicoccus paucivorans</name>
    <dbReference type="NCBI Taxonomy" id="84521"/>
    <lineage>
        <taxon>Bacteria</taxon>
        <taxon>Bacillati</taxon>
        <taxon>Bacillota</taxon>
        <taxon>Bacilli</taxon>
        <taxon>Lactobacillales</taxon>
        <taxon>Aerococcaceae</taxon>
        <taxon>Dolosicoccus</taxon>
    </lineage>
</organism>
<keyword evidence="3" id="KW-1185">Reference proteome</keyword>
<dbReference type="PRINTS" id="PR00069">
    <property type="entry name" value="ALDKETRDTASE"/>
</dbReference>
<dbReference type="Pfam" id="PF00248">
    <property type="entry name" value="Aldo_ket_red"/>
    <property type="match status" value="1"/>
</dbReference>
<dbReference type="STRING" id="84521.SAMN04487994_10267"/>
<evidence type="ECO:0000313" key="3">
    <source>
        <dbReference type="Proteomes" id="UP000235682"/>
    </source>
</evidence>
<dbReference type="InterPro" id="IPR050523">
    <property type="entry name" value="AKR_Detox_Biosynth"/>
</dbReference>
<dbReference type="Gene3D" id="3.20.20.100">
    <property type="entry name" value="NADP-dependent oxidoreductase domain"/>
    <property type="match status" value="1"/>
</dbReference>
<reference evidence="2 3" key="1">
    <citation type="submission" date="2017-09" db="EMBL/GenBank/DDBJ databases">
        <title>Bacterial strain isolated from the female urinary microbiota.</title>
        <authorList>
            <person name="Thomas-White K."/>
            <person name="Kumar N."/>
            <person name="Forster S."/>
            <person name="Putonti C."/>
            <person name="Lawley T."/>
            <person name="Wolfe A.J."/>
        </authorList>
    </citation>
    <scope>NUCLEOTIDE SEQUENCE [LARGE SCALE GENOMIC DNA]</scope>
    <source>
        <strain evidence="2 3">UMB0852</strain>
    </source>
</reference>
<dbReference type="SUPFAM" id="SSF51430">
    <property type="entry name" value="NAD(P)-linked oxidoreductase"/>
    <property type="match status" value="1"/>
</dbReference>
<dbReference type="Proteomes" id="UP000235682">
    <property type="component" value="Unassembled WGS sequence"/>
</dbReference>